<name>A0A9N8VGZ9_9GLOM</name>
<dbReference type="GO" id="GO:0015937">
    <property type="term" value="P:coenzyme A biosynthetic process"/>
    <property type="evidence" value="ECO:0007669"/>
    <property type="project" value="TreeGrafter"/>
</dbReference>
<dbReference type="Proteomes" id="UP000789342">
    <property type="component" value="Unassembled WGS sequence"/>
</dbReference>
<dbReference type="NCBIfam" id="NF001985">
    <property type="entry name" value="PRK00777.1"/>
    <property type="match status" value="1"/>
</dbReference>
<comment type="caution">
    <text evidence="2">The sequence shown here is derived from an EMBL/GenBank/DDBJ whole genome shotgun (WGS) entry which is preliminary data.</text>
</comment>
<organism evidence="2 3">
    <name type="scientific">Acaulospora morrowiae</name>
    <dbReference type="NCBI Taxonomy" id="94023"/>
    <lineage>
        <taxon>Eukaryota</taxon>
        <taxon>Fungi</taxon>
        <taxon>Fungi incertae sedis</taxon>
        <taxon>Mucoromycota</taxon>
        <taxon>Glomeromycotina</taxon>
        <taxon>Glomeromycetes</taxon>
        <taxon>Diversisporales</taxon>
        <taxon>Acaulosporaceae</taxon>
        <taxon>Acaulospora</taxon>
    </lineage>
</organism>
<evidence type="ECO:0000313" key="3">
    <source>
        <dbReference type="Proteomes" id="UP000789342"/>
    </source>
</evidence>
<dbReference type="FunFam" id="3.40.50.620:FF:000089">
    <property type="entry name" value="Bifunctional coenzyme A synthase"/>
    <property type="match status" value="1"/>
</dbReference>
<accession>A0A9N8VGZ9</accession>
<protein>
    <submittedName>
        <fullName evidence="2">12658_t:CDS:1</fullName>
    </submittedName>
</protein>
<dbReference type="SUPFAM" id="SSF52374">
    <property type="entry name" value="Nucleotidylyl transferase"/>
    <property type="match status" value="1"/>
</dbReference>
<dbReference type="Pfam" id="PF01467">
    <property type="entry name" value="CTP_transf_like"/>
    <property type="match status" value="1"/>
</dbReference>
<gene>
    <name evidence="2" type="ORF">AMORRO_LOCUS865</name>
</gene>
<keyword evidence="3" id="KW-1185">Reference proteome</keyword>
<proteinExistence type="predicted"/>
<dbReference type="CDD" id="cd02164">
    <property type="entry name" value="PPAT_CoAS"/>
    <property type="match status" value="1"/>
</dbReference>
<dbReference type="Gene3D" id="3.40.50.620">
    <property type="entry name" value="HUPs"/>
    <property type="match status" value="1"/>
</dbReference>
<dbReference type="PANTHER" id="PTHR10695">
    <property type="entry name" value="DEPHOSPHO-COA KINASE-RELATED"/>
    <property type="match status" value="1"/>
</dbReference>
<dbReference type="EMBL" id="CAJVPV010000302">
    <property type="protein sequence ID" value="CAG8450355.1"/>
    <property type="molecule type" value="Genomic_DNA"/>
</dbReference>
<dbReference type="AlphaFoldDB" id="A0A9N8VGZ9"/>
<dbReference type="PANTHER" id="PTHR10695:SF46">
    <property type="entry name" value="BIFUNCTIONAL COENZYME A SYNTHASE-RELATED"/>
    <property type="match status" value="1"/>
</dbReference>
<reference evidence="2" key="1">
    <citation type="submission" date="2021-06" db="EMBL/GenBank/DDBJ databases">
        <authorList>
            <person name="Kallberg Y."/>
            <person name="Tangrot J."/>
            <person name="Rosling A."/>
        </authorList>
    </citation>
    <scope>NUCLEOTIDE SEQUENCE</scope>
    <source>
        <strain evidence="2">CL551</strain>
    </source>
</reference>
<feature type="domain" description="Cytidyltransferase-like" evidence="1">
    <location>
        <begin position="177"/>
        <end position="323"/>
    </location>
</feature>
<dbReference type="InterPro" id="IPR014729">
    <property type="entry name" value="Rossmann-like_a/b/a_fold"/>
</dbReference>
<dbReference type="GO" id="GO:0004140">
    <property type="term" value="F:dephospho-CoA kinase activity"/>
    <property type="evidence" value="ECO:0007669"/>
    <property type="project" value="TreeGrafter"/>
</dbReference>
<dbReference type="OrthoDB" id="330671at2759"/>
<evidence type="ECO:0000259" key="1">
    <source>
        <dbReference type="Pfam" id="PF01467"/>
    </source>
</evidence>
<sequence>MQNQLPYNSSLLRITLPSLISFTDHHRELVELAVKNSSKRLVIYVSCKDIGFYEKTPLKCWNEVHNLLSAFYVSGTRMSYELSRPFLEIDVIFEDWCGYSAELEKEWNLEVLFGNDLERTVLEKFNENRKAAGLVELPIHIMDTITSPPSQIGLNFQNSIDKKLDDDKPQIFQKVAVGGTFDHLHVGHKILLTMSAWTSTNKLICGVTGDVMLINKKYKEYMESIDTRIEKTAKFLNNIRRGLLYEVGPIYDPYGPTITDPDVEALIVSKETVSGADSINEERRKRGLNPLEILVIEVISSSAPSLKDEDFKNLKISSTFIREMLSKNSG</sequence>
<evidence type="ECO:0000313" key="2">
    <source>
        <dbReference type="EMBL" id="CAG8450355.1"/>
    </source>
</evidence>
<dbReference type="InterPro" id="IPR004821">
    <property type="entry name" value="Cyt_trans-like"/>
</dbReference>